<dbReference type="EMBL" id="ML977154">
    <property type="protein sequence ID" value="KAF1986993.1"/>
    <property type="molecule type" value="Genomic_DNA"/>
</dbReference>
<keyword evidence="3" id="KW-1185">Reference proteome</keyword>
<feature type="region of interest" description="Disordered" evidence="1">
    <location>
        <begin position="53"/>
        <end position="131"/>
    </location>
</feature>
<protein>
    <submittedName>
        <fullName evidence="2">Uncharacterized protein</fullName>
    </submittedName>
</protein>
<evidence type="ECO:0000313" key="3">
    <source>
        <dbReference type="Proteomes" id="UP000800041"/>
    </source>
</evidence>
<accession>A0A6G1H193</accession>
<sequence>MPENSATHWICHRCQWTWFHIYEQCGNADCQHHRCGICVMGTLSGLNATFSKQSTGPHSLPDSGKEQQANVGKINSDSSASNVEDRPYSLQAGSSSQSSRNSDPTEAKPRSPSLPPNRTDSRPNAAKKTTADIVMDAIVDSSKHFREPDEMERRVLALTQVKELIMVNEYHFKTFEGFTLSRFQNCLQNLQEAVEVLRAYGHCDDKINFLTVDNSPPNVVRVVEIEVASLAQLIDAVKISVNDRKHLSSVQRISSTLLQGFPLSSLGTSTPFCQAPQLIRENGLVGNDSFGVDDAYLFLYVCLALAIASYSGDHVSPFLDNTHEVYWHTKVFIRAQMSCLRSMVKGPVWIFREANSRKPSAGYDVSITTSHINDLWGPFWTKNFIDQSDGWINCLRDELGAIVRSSHDTSPFGEIICHWYLEPEFEQFLRDSIREKWESFPYEGSTRLLIGAAPESPLDSLTRNAHCKTTIPDLQKRYGHQLGFPGTSKAYYESDLVQISGNGGKYLPLGLAKTYRKKSNFDLENNVVLLVRQ</sequence>
<evidence type="ECO:0000256" key="1">
    <source>
        <dbReference type="SAM" id="MobiDB-lite"/>
    </source>
</evidence>
<feature type="compositionally biased region" description="Polar residues" evidence="1">
    <location>
        <begin position="66"/>
        <end position="82"/>
    </location>
</feature>
<reference evidence="2" key="1">
    <citation type="journal article" date="2020" name="Stud. Mycol.">
        <title>101 Dothideomycetes genomes: a test case for predicting lifestyles and emergence of pathogens.</title>
        <authorList>
            <person name="Haridas S."/>
            <person name="Albert R."/>
            <person name="Binder M."/>
            <person name="Bloem J."/>
            <person name="Labutti K."/>
            <person name="Salamov A."/>
            <person name="Andreopoulos B."/>
            <person name="Baker S."/>
            <person name="Barry K."/>
            <person name="Bills G."/>
            <person name="Bluhm B."/>
            <person name="Cannon C."/>
            <person name="Castanera R."/>
            <person name="Culley D."/>
            <person name="Daum C."/>
            <person name="Ezra D."/>
            <person name="Gonzalez J."/>
            <person name="Henrissat B."/>
            <person name="Kuo A."/>
            <person name="Liang C."/>
            <person name="Lipzen A."/>
            <person name="Lutzoni F."/>
            <person name="Magnuson J."/>
            <person name="Mondo S."/>
            <person name="Nolan M."/>
            <person name="Ohm R."/>
            <person name="Pangilinan J."/>
            <person name="Park H.-J."/>
            <person name="Ramirez L."/>
            <person name="Alfaro M."/>
            <person name="Sun H."/>
            <person name="Tritt A."/>
            <person name="Yoshinaga Y."/>
            <person name="Zwiers L.-H."/>
            <person name="Turgeon B."/>
            <person name="Goodwin S."/>
            <person name="Spatafora J."/>
            <person name="Crous P."/>
            <person name="Grigoriev I."/>
        </authorList>
    </citation>
    <scope>NUCLEOTIDE SEQUENCE</scope>
    <source>
        <strain evidence="2">CBS 113979</strain>
    </source>
</reference>
<dbReference type="OrthoDB" id="428577at2759"/>
<name>A0A6G1H193_9PEZI</name>
<evidence type="ECO:0000313" key="2">
    <source>
        <dbReference type="EMBL" id="KAF1986993.1"/>
    </source>
</evidence>
<proteinExistence type="predicted"/>
<organism evidence="2 3">
    <name type="scientific">Aulographum hederae CBS 113979</name>
    <dbReference type="NCBI Taxonomy" id="1176131"/>
    <lineage>
        <taxon>Eukaryota</taxon>
        <taxon>Fungi</taxon>
        <taxon>Dikarya</taxon>
        <taxon>Ascomycota</taxon>
        <taxon>Pezizomycotina</taxon>
        <taxon>Dothideomycetes</taxon>
        <taxon>Pleosporomycetidae</taxon>
        <taxon>Aulographales</taxon>
        <taxon>Aulographaceae</taxon>
    </lineage>
</organism>
<dbReference type="AlphaFoldDB" id="A0A6G1H193"/>
<gene>
    <name evidence="2" type="ORF">K402DRAFT_60836</name>
</gene>
<feature type="compositionally biased region" description="Low complexity" evidence="1">
    <location>
        <begin position="89"/>
        <end position="102"/>
    </location>
</feature>
<dbReference type="Proteomes" id="UP000800041">
    <property type="component" value="Unassembled WGS sequence"/>
</dbReference>